<evidence type="ECO:0000256" key="1">
    <source>
        <dbReference type="SAM" id="MobiDB-lite"/>
    </source>
</evidence>
<feature type="compositionally biased region" description="Basic and acidic residues" evidence="1">
    <location>
        <begin position="1"/>
        <end position="10"/>
    </location>
</feature>
<organism evidence="2 3">
    <name type="scientific">Trichogramma kaykai</name>
    <dbReference type="NCBI Taxonomy" id="54128"/>
    <lineage>
        <taxon>Eukaryota</taxon>
        <taxon>Metazoa</taxon>
        <taxon>Ecdysozoa</taxon>
        <taxon>Arthropoda</taxon>
        <taxon>Hexapoda</taxon>
        <taxon>Insecta</taxon>
        <taxon>Pterygota</taxon>
        <taxon>Neoptera</taxon>
        <taxon>Endopterygota</taxon>
        <taxon>Hymenoptera</taxon>
        <taxon>Apocrita</taxon>
        <taxon>Proctotrupomorpha</taxon>
        <taxon>Chalcidoidea</taxon>
        <taxon>Trichogrammatidae</taxon>
        <taxon>Trichogramma</taxon>
    </lineage>
</organism>
<dbReference type="AlphaFoldDB" id="A0ABD2XBP8"/>
<gene>
    <name evidence="2" type="ORF">TKK_004501</name>
</gene>
<evidence type="ECO:0000313" key="2">
    <source>
        <dbReference type="EMBL" id="KAL3402555.1"/>
    </source>
</evidence>
<protein>
    <submittedName>
        <fullName evidence="2">Uncharacterized protein</fullName>
    </submittedName>
</protein>
<dbReference type="PANTHER" id="PTHR46954">
    <property type="entry name" value="C2H2-TYPE DOMAIN-CONTAINING PROTEIN"/>
    <property type="match status" value="1"/>
</dbReference>
<dbReference type="PANTHER" id="PTHR46954:SF1">
    <property type="entry name" value="C2H2-TYPE DOMAIN-CONTAINING PROTEIN"/>
    <property type="match status" value="1"/>
</dbReference>
<feature type="region of interest" description="Disordered" evidence="1">
    <location>
        <begin position="1"/>
        <end position="22"/>
    </location>
</feature>
<dbReference type="EMBL" id="JBJJXI010000034">
    <property type="protein sequence ID" value="KAL3402555.1"/>
    <property type="molecule type" value="Genomic_DNA"/>
</dbReference>
<keyword evidence="3" id="KW-1185">Reference proteome</keyword>
<comment type="caution">
    <text evidence="2">The sequence shown here is derived from an EMBL/GenBank/DDBJ whole genome shotgun (WGS) entry which is preliminary data.</text>
</comment>
<sequence>MKEKSSESSKENMLSSNVENVEKQVGRPKTEFEYPDLLKTACDIAICNSAADGRRHTEEIRTCNTLDELTENLQKKGFSLSKSAVYQKFLPRRSSTLAGRRHVTKVPVRLCKLHNDLHISHVVGRIRTTIIRNVDTLAEILGPMRVSHISKDDKARVKIGITAANK</sequence>
<dbReference type="Proteomes" id="UP001627154">
    <property type="component" value="Unassembled WGS sequence"/>
</dbReference>
<evidence type="ECO:0000313" key="3">
    <source>
        <dbReference type="Proteomes" id="UP001627154"/>
    </source>
</evidence>
<accession>A0ABD2XBP8</accession>
<proteinExistence type="predicted"/>
<name>A0ABD2XBP8_9HYME</name>
<reference evidence="2 3" key="1">
    <citation type="journal article" date="2024" name="bioRxiv">
        <title>A reference genome for Trichogramma kaykai: A tiny desert-dwelling parasitoid wasp with competing sex-ratio distorters.</title>
        <authorList>
            <person name="Culotta J."/>
            <person name="Lindsey A.R."/>
        </authorList>
    </citation>
    <scope>NUCLEOTIDE SEQUENCE [LARGE SCALE GENOMIC DNA]</scope>
    <source>
        <strain evidence="2 3">KSX58</strain>
    </source>
</reference>